<sequence>MTAGVPARAGDRLTQVAGMRVGHAQRLDDEVTVGGLTEPGVGWATGTTVVWVPDGAKTAVDVRGGGPGTRETDLLDPVNTVLGAHAIVLTGGSAYGLAAADGVMAGLEGAGRGLPMDLLGHVVPIVPAAVIFDLPVGAWECRPDADFGARALAATAEDFAIGSVGAGTGARAGALKGGVGTASLTLPDGPARGMTVGALVVANPVGAVIDPATGLPWGRDDLDHHGLREPDPAEVAAHADLLAKGTVLNTTIGVIATDAELSVADTRRLAMAGHDGLARAIRPAHSPMDGDTLFAVATGTATADAETAVPMPPGMSAAAPVVAALCAAAATVTQRAVVSAVLAATGVGAIPAYRDVLGSALAGRR</sequence>
<comment type="caution">
    <text evidence="2">The sequence shown here is derived from an EMBL/GenBank/DDBJ whole genome shotgun (WGS) entry which is preliminary data.</text>
</comment>
<dbReference type="Gene3D" id="3.60.70.12">
    <property type="entry name" value="L-amino peptidase D-ALA esterase/amidase"/>
    <property type="match status" value="1"/>
</dbReference>
<name>A0ABV6HAH6_9ACTN</name>
<evidence type="ECO:0000256" key="1">
    <source>
        <dbReference type="ARBA" id="ARBA00007068"/>
    </source>
</evidence>
<gene>
    <name evidence="2" type="ORF">ACFFJD_13580</name>
</gene>
<keyword evidence="3" id="KW-1185">Reference proteome</keyword>
<organism evidence="2 3">
    <name type="scientific">Gordonia phosphorivorans</name>
    <dbReference type="NCBI Taxonomy" id="1056982"/>
    <lineage>
        <taxon>Bacteria</taxon>
        <taxon>Bacillati</taxon>
        <taxon>Actinomycetota</taxon>
        <taxon>Actinomycetes</taxon>
        <taxon>Mycobacteriales</taxon>
        <taxon>Gordoniaceae</taxon>
        <taxon>Gordonia</taxon>
    </lineage>
</organism>
<dbReference type="InterPro" id="IPR005321">
    <property type="entry name" value="Peptidase_S58_DmpA"/>
</dbReference>
<dbReference type="PANTHER" id="PTHR36512:SF3">
    <property type="entry name" value="BLR5678 PROTEIN"/>
    <property type="match status" value="1"/>
</dbReference>
<reference evidence="2 3" key="1">
    <citation type="submission" date="2024-09" db="EMBL/GenBank/DDBJ databases">
        <authorList>
            <person name="Sun Q."/>
            <person name="Mori K."/>
        </authorList>
    </citation>
    <scope>NUCLEOTIDE SEQUENCE [LARGE SCALE GENOMIC DNA]</scope>
    <source>
        <strain evidence="2 3">CCM 7957</strain>
    </source>
</reference>
<dbReference type="CDD" id="cd02252">
    <property type="entry name" value="nylC_like"/>
    <property type="match status" value="1"/>
</dbReference>
<dbReference type="Pfam" id="PF03576">
    <property type="entry name" value="Peptidase_S58"/>
    <property type="match status" value="1"/>
</dbReference>
<accession>A0ABV6HAH6</accession>
<evidence type="ECO:0000313" key="3">
    <source>
        <dbReference type="Proteomes" id="UP001589783"/>
    </source>
</evidence>
<dbReference type="PANTHER" id="PTHR36512">
    <property type="entry name" value="D-AMINOPEPTIDASE"/>
    <property type="match status" value="1"/>
</dbReference>
<comment type="similarity">
    <text evidence="1">Belongs to the peptidase S58 family.</text>
</comment>
<evidence type="ECO:0000313" key="2">
    <source>
        <dbReference type="EMBL" id="MFC0315882.1"/>
    </source>
</evidence>
<dbReference type="InterPro" id="IPR016117">
    <property type="entry name" value="ArgJ-like_dom_sf"/>
</dbReference>
<proteinExistence type="inferred from homology"/>
<dbReference type="EMBL" id="JBHLWV010000024">
    <property type="protein sequence ID" value="MFC0315882.1"/>
    <property type="molecule type" value="Genomic_DNA"/>
</dbReference>
<dbReference type="RefSeq" id="WP_382365020.1">
    <property type="nucleotide sequence ID" value="NZ_JBHLWV010000024.1"/>
</dbReference>
<dbReference type="Proteomes" id="UP001589783">
    <property type="component" value="Unassembled WGS sequence"/>
</dbReference>
<dbReference type="SUPFAM" id="SSF56266">
    <property type="entry name" value="DmpA/ArgJ-like"/>
    <property type="match status" value="1"/>
</dbReference>
<protein>
    <submittedName>
        <fullName evidence="2">P1 family peptidase</fullName>
    </submittedName>
</protein>